<proteinExistence type="inferred from homology"/>
<evidence type="ECO:0000313" key="5">
    <source>
        <dbReference type="Proteomes" id="UP001146120"/>
    </source>
</evidence>
<keyword evidence="1" id="KW-0347">Helicase</keyword>
<keyword evidence="1" id="KW-0378">Hydrolase</keyword>
<name>A0AAV2YV97_9STRA</name>
<organism evidence="4 5">
    <name type="scientific">Lagenidium giganteum</name>
    <dbReference type="NCBI Taxonomy" id="4803"/>
    <lineage>
        <taxon>Eukaryota</taxon>
        <taxon>Sar</taxon>
        <taxon>Stramenopiles</taxon>
        <taxon>Oomycota</taxon>
        <taxon>Peronosporomycetes</taxon>
        <taxon>Pythiales</taxon>
        <taxon>Pythiaceae</taxon>
    </lineage>
</organism>
<evidence type="ECO:0000313" key="4">
    <source>
        <dbReference type="EMBL" id="DAZ97930.1"/>
    </source>
</evidence>
<reference evidence="4" key="1">
    <citation type="submission" date="2022-11" db="EMBL/GenBank/DDBJ databases">
        <authorList>
            <person name="Morgan W.R."/>
            <person name="Tartar A."/>
        </authorList>
    </citation>
    <scope>NUCLEOTIDE SEQUENCE</scope>
    <source>
        <strain evidence="4">ARSEF 373</strain>
    </source>
</reference>
<dbReference type="GO" id="GO:0006281">
    <property type="term" value="P:DNA repair"/>
    <property type="evidence" value="ECO:0007669"/>
    <property type="project" value="UniProtKB-KW"/>
</dbReference>
<dbReference type="InterPro" id="IPR027417">
    <property type="entry name" value="P-loop_NTPase"/>
</dbReference>
<evidence type="ECO:0000259" key="2">
    <source>
        <dbReference type="Pfam" id="PF05970"/>
    </source>
</evidence>
<keyword evidence="1" id="KW-0233">DNA recombination</keyword>
<dbReference type="InterPro" id="IPR025476">
    <property type="entry name" value="Helitron_helicase-like"/>
</dbReference>
<keyword evidence="1" id="KW-0227">DNA damage</keyword>
<keyword evidence="1" id="KW-0234">DNA repair</keyword>
<gene>
    <name evidence="4" type="ORF">N0F65_007271</name>
</gene>
<accession>A0AAV2YV97</accession>
<keyword evidence="1" id="KW-0547">Nucleotide-binding</keyword>
<dbReference type="EMBL" id="DAKRPA010000121">
    <property type="protein sequence ID" value="DAZ97930.1"/>
    <property type="molecule type" value="Genomic_DNA"/>
</dbReference>
<dbReference type="AlphaFoldDB" id="A0AAV2YV97"/>
<evidence type="ECO:0000259" key="3">
    <source>
        <dbReference type="Pfam" id="PF14214"/>
    </source>
</evidence>
<feature type="domain" description="DNA helicase Pif1-like DEAD-box helicase" evidence="2">
    <location>
        <begin position="668"/>
        <end position="777"/>
    </location>
</feature>
<dbReference type="SUPFAM" id="SSF52540">
    <property type="entry name" value="P-loop containing nucleoside triphosphate hydrolases"/>
    <property type="match status" value="1"/>
</dbReference>
<comment type="similarity">
    <text evidence="1">Belongs to the helicase family.</text>
</comment>
<dbReference type="GO" id="GO:0006310">
    <property type="term" value="P:DNA recombination"/>
    <property type="evidence" value="ECO:0007669"/>
    <property type="project" value="UniProtKB-KW"/>
</dbReference>
<comment type="catalytic activity">
    <reaction evidence="1">
        <text>ATP + H2O = ADP + phosphate + H(+)</text>
        <dbReference type="Rhea" id="RHEA:13065"/>
        <dbReference type="ChEBI" id="CHEBI:15377"/>
        <dbReference type="ChEBI" id="CHEBI:15378"/>
        <dbReference type="ChEBI" id="CHEBI:30616"/>
        <dbReference type="ChEBI" id="CHEBI:43474"/>
        <dbReference type="ChEBI" id="CHEBI:456216"/>
        <dbReference type="EC" id="5.6.2.3"/>
    </reaction>
</comment>
<sequence>MERQANSRASIMNDLDVGIIRSVQEELFQLNAFAQTYKSPNVRTDLRRYNKLTAVDVAELIVNERVTITSTRREGRRDLLVGRQGGGLLRIFKTWAQSDLPDAVPTNIPRGELGWPTTTELSQARRNGSYTLTAREFYAYRLYGRDNDNSLILRSDRLLQHYYVDHRKQEHRMEVLSDLRDMGMNDVDGLGSTGKAVILPASFTGSDRYYDAMALVRCFGPPDLFITITCSSKWQEIMENLVPRKAPVRDEYTSTIQSLPDRPGLIACVFQAKLKAIIKDNKANKIFRASTVSNGHSQHDAWTAWCIASSCCVYEEKQVLKIVSQSTDENGFPAMMRRDSDRTVVTKNKRVENRPVIPYNSSCSHKYNGPINVEVCGSRGASVKYLYKYIYQGSDLARVSRQNGQRDEIKEFLNARDILNVESCWRILDYPTQDKSHSVTRRSLHIETKQIIIIRANERSNDVINRAQPTKLTRFFELCASEGEDGERCCIMKFPCTSRGKGYNKLGNSKAKRQQGLACSPLDIERYRLRLLLCNVKGPKSFEDVRTVDSTVYPSFRDACRALGLLDDDAEWHATAPTVRGNFGLSDIRKLWENYLHCMSEDYQQPFAVKIEESFVRLAKCLQDYPSLPQLEVFADISVGGEQNPPPRAEQSFNLEQLEATAAKSYLLNEDQSVVYERVIETVRDPDSNHRCFFLDSPGGTGKSFVLEQIFAHVRLDGRIAIPVACSGIAALLLTGGRTVPSRFKLPLELTEVSICSISKQSNFAGRYREMSLITWDGRRWLTVSH</sequence>
<dbReference type="InterPro" id="IPR010285">
    <property type="entry name" value="DNA_helicase_pif1-like_DEAD"/>
</dbReference>
<comment type="cofactor">
    <cofactor evidence="1">
        <name>Mg(2+)</name>
        <dbReference type="ChEBI" id="CHEBI:18420"/>
    </cofactor>
</comment>
<dbReference type="PANTHER" id="PTHR10492">
    <property type="match status" value="1"/>
</dbReference>
<dbReference type="Gene3D" id="3.40.50.300">
    <property type="entry name" value="P-loop containing nucleotide triphosphate hydrolases"/>
    <property type="match status" value="1"/>
</dbReference>
<evidence type="ECO:0000256" key="1">
    <source>
        <dbReference type="RuleBase" id="RU363044"/>
    </source>
</evidence>
<dbReference type="Proteomes" id="UP001146120">
    <property type="component" value="Unassembled WGS sequence"/>
</dbReference>
<dbReference type="Pfam" id="PF14214">
    <property type="entry name" value="Helitron_like_N"/>
    <property type="match status" value="1"/>
</dbReference>
<dbReference type="GO" id="GO:0005524">
    <property type="term" value="F:ATP binding"/>
    <property type="evidence" value="ECO:0007669"/>
    <property type="project" value="UniProtKB-KW"/>
</dbReference>
<keyword evidence="1" id="KW-0067">ATP-binding</keyword>
<feature type="domain" description="Helitron helicase-like" evidence="3">
    <location>
        <begin position="137"/>
        <end position="287"/>
    </location>
</feature>
<protein>
    <recommendedName>
        <fullName evidence="1">ATP-dependent DNA helicase</fullName>
        <ecNumber evidence="1">5.6.2.3</ecNumber>
    </recommendedName>
</protein>
<dbReference type="EC" id="5.6.2.3" evidence="1"/>
<dbReference type="GO" id="GO:0000723">
    <property type="term" value="P:telomere maintenance"/>
    <property type="evidence" value="ECO:0007669"/>
    <property type="project" value="InterPro"/>
</dbReference>
<dbReference type="PANTHER" id="PTHR10492:SF57">
    <property type="entry name" value="ATP-DEPENDENT DNA HELICASE"/>
    <property type="match status" value="1"/>
</dbReference>
<dbReference type="GO" id="GO:0043139">
    <property type="term" value="F:5'-3' DNA helicase activity"/>
    <property type="evidence" value="ECO:0007669"/>
    <property type="project" value="UniProtKB-EC"/>
</dbReference>
<reference evidence="4" key="2">
    <citation type="journal article" date="2023" name="Microbiol Resour">
        <title>Decontamination and Annotation of the Draft Genome Sequence of the Oomycete Lagenidium giganteum ARSEF 373.</title>
        <authorList>
            <person name="Morgan W.R."/>
            <person name="Tartar A."/>
        </authorList>
    </citation>
    <scope>NUCLEOTIDE SEQUENCE</scope>
    <source>
        <strain evidence="4">ARSEF 373</strain>
    </source>
</reference>
<dbReference type="GO" id="GO:0016787">
    <property type="term" value="F:hydrolase activity"/>
    <property type="evidence" value="ECO:0007669"/>
    <property type="project" value="UniProtKB-KW"/>
</dbReference>
<comment type="caution">
    <text evidence="4">The sequence shown here is derived from an EMBL/GenBank/DDBJ whole genome shotgun (WGS) entry which is preliminary data.</text>
</comment>
<dbReference type="Pfam" id="PF05970">
    <property type="entry name" value="PIF1"/>
    <property type="match status" value="1"/>
</dbReference>
<keyword evidence="5" id="KW-1185">Reference proteome</keyword>